<dbReference type="PANTHER" id="PTHR48012">
    <property type="entry name" value="STERILE20-LIKE KINASE, ISOFORM B-RELATED"/>
    <property type="match status" value="1"/>
</dbReference>
<organism evidence="5 6">
    <name type="scientific">Protopolystoma xenopodis</name>
    <dbReference type="NCBI Taxonomy" id="117903"/>
    <lineage>
        <taxon>Eukaryota</taxon>
        <taxon>Metazoa</taxon>
        <taxon>Spiralia</taxon>
        <taxon>Lophotrochozoa</taxon>
        <taxon>Platyhelminthes</taxon>
        <taxon>Monogenea</taxon>
        <taxon>Polyopisthocotylea</taxon>
        <taxon>Polystomatidea</taxon>
        <taxon>Polystomatidae</taxon>
        <taxon>Protopolystoma</taxon>
    </lineage>
</organism>
<comment type="similarity">
    <text evidence="1">Belongs to the protein kinase superfamily. STE Ser/Thr protein kinase family. STE20 subfamily.</text>
</comment>
<dbReference type="GO" id="GO:0005737">
    <property type="term" value="C:cytoplasm"/>
    <property type="evidence" value="ECO:0007669"/>
    <property type="project" value="TreeGrafter"/>
</dbReference>
<keyword evidence="2" id="KW-0547">Nucleotide-binding</keyword>
<dbReference type="PROSITE" id="PS50011">
    <property type="entry name" value="PROTEIN_KINASE_DOM"/>
    <property type="match status" value="1"/>
</dbReference>
<name>A0A3S5B968_9PLAT</name>
<dbReference type="GO" id="GO:0005524">
    <property type="term" value="F:ATP binding"/>
    <property type="evidence" value="ECO:0007669"/>
    <property type="project" value="UniProtKB-KW"/>
</dbReference>
<evidence type="ECO:0000256" key="1">
    <source>
        <dbReference type="ARBA" id="ARBA00008874"/>
    </source>
</evidence>
<dbReference type="GO" id="GO:0004674">
    <property type="term" value="F:protein serine/threonine kinase activity"/>
    <property type="evidence" value="ECO:0007669"/>
    <property type="project" value="TreeGrafter"/>
</dbReference>
<evidence type="ECO:0000313" key="6">
    <source>
        <dbReference type="Proteomes" id="UP000784294"/>
    </source>
</evidence>
<keyword evidence="6" id="KW-1185">Reference proteome</keyword>
<comment type="caution">
    <text evidence="5">The sequence shown here is derived from an EMBL/GenBank/DDBJ whole genome shotgun (WGS) entry which is preliminary data.</text>
</comment>
<evidence type="ECO:0000256" key="2">
    <source>
        <dbReference type="ARBA" id="ARBA00022741"/>
    </source>
</evidence>
<dbReference type="Gene3D" id="1.10.510.10">
    <property type="entry name" value="Transferase(Phosphotransferase) domain 1"/>
    <property type="match status" value="1"/>
</dbReference>
<feature type="domain" description="Protein kinase" evidence="4">
    <location>
        <begin position="1"/>
        <end position="116"/>
    </location>
</feature>
<evidence type="ECO:0000313" key="5">
    <source>
        <dbReference type="EMBL" id="VEL16570.1"/>
    </source>
</evidence>
<reference evidence="5" key="1">
    <citation type="submission" date="2018-11" db="EMBL/GenBank/DDBJ databases">
        <authorList>
            <consortium name="Pathogen Informatics"/>
        </authorList>
    </citation>
    <scope>NUCLEOTIDE SEQUENCE</scope>
</reference>
<dbReference type="EMBL" id="CAAALY010028983">
    <property type="protein sequence ID" value="VEL16570.1"/>
    <property type="molecule type" value="Genomic_DNA"/>
</dbReference>
<dbReference type="AlphaFoldDB" id="A0A3S5B968"/>
<dbReference type="PANTHER" id="PTHR48012:SF16">
    <property type="entry name" value="NON-SPECIFIC SERINE_THREONINE PROTEIN KINASE"/>
    <property type="match status" value="1"/>
</dbReference>
<keyword evidence="3" id="KW-0067">ATP-binding</keyword>
<evidence type="ECO:0000256" key="3">
    <source>
        <dbReference type="ARBA" id="ARBA00022840"/>
    </source>
</evidence>
<dbReference type="SUPFAM" id="SSF56112">
    <property type="entry name" value="Protein kinase-like (PK-like)"/>
    <property type="match status" value="1"/>
</dbReference>
<dbReference type="Proteomes" id="UP000784294">
    <property type="component" value="Unassembled WGS sequence"/>
</dbReference>
<accession>A0A3S5B968</accession>
<sequence>MGVPDSLPPSTWTGDIVEQLVICYGLTHFLKLLYTHFTFATWTDDGVIQIADFGVAGFLASQPLAATGGSIDLRRYTFVGTPCWMAPEVMQQVCCHFLLTTPFRLRIALNSRPFIL</sequence>
<protein>
    <recommendedName>
        <fullName evidence="4">Protein kinase domain-containing protein</fullName>
    </recommendedName>
</protein>
<dbReference type="OrthoDB" id="8693905at2759"/>
<dbReference type="InterPro" id="IPR011009">
    <property type="entry name" value="Kinase-like_dom_sf"/>
</dbReference>
<dbReference type="InterPro" id="IPR000719">
    <property type="entry name" value="Prot_kinase_dom"/>
</dbReference>
<dbReference type="InterPro" id="IPR050629">
    <property type="entry name" value="STE20/SPS1-PAK"/>
</dbReference>
<evidence type="ECO:0000259" key="4">
    <source>
        <dbReference type="PROSITE" id="PS50011"/>
    </source>
</evidence>
<proteinExistence type="inferred from homology"/>
<gene>
    <name evidence="5" type="ORF">PXEA_LOCUS10010</name>
</gene>